<gene>
    <name evidence="1" type="ORF">ALP36_100696</name>
</gene>
<protein>
    <submittedName>
        <fullName evidence="1">Uncharacterized protein</fullName>
    </submittedName>
</protein>
<dbReference type="EMBL" id="RBTT01000125">
    <property type="protein sequence ID" value="RMU09771.1"/>
    <property type="molecule type" value="Genomic_DNA"/>
</dbReference>
<evidence type="ECO:0000313" key="2">
    <source>
        <dbReference type="Proteomes" id="UP000274212"/>
    </source>
</evidence>
<comment type="caution">
    <text evidence="1">The sequence shown here is derived from an EMBL/GenBank/DDBJ whole genome shotgun (WGS) entry which is preliminary data.</text>
</comment>
<accession>A0A3M5RL33</accession>
<evidence type="ECO:0000313" key="1">
    <source>
        <dbReference type="EMBL" id="RMU09771.1"/>
    </source>
</evidence>
<organism evidence="1 2">
    <name type="scientific">Pseudomonas syringae pv. coriandricola</name>
    <dbReference type="NCBI Taxonomy" id="264453"/>
    <lineage>
        <taxon>Bacteria</taxon>
        <taxon>Pseudomonadati</taxon>
        <taxon>Pseudomonadota</taxon>
        <taxon>Gammaproteobacteria</taxon>
        <taxon>Pseudomonadales</taxon>
        <taxon>Pseudomonadaceae</taxon>
        <taxon>Pseudomonas</taxon>
    </lineage>
</organism>
<dbReference type="Proteomes" id="UP000274212">
    <property type="component" value="Unassembled WGS sequence"/>
</dbReference>
<dbReference type="AlphaFoldDB" id="A0A3M5RL33"/>
<reference evidence="1 2" key="1">
    <citation type="submission" date="2018-08" db="EMBL/GenBank/DDBJ databases">
        <title>Recombination of ecologically and evolutionarily significant loci maintains genetic cohesion in the Pseudomonas syringae species complex.</title>
        <authorList>
            <person name="Dillon M."/>
            <person name="Thakur S."/>
            <person name="Almeida R.N.D."/>
            <person name="Weir B.S."/>
            <person name="Guttman D.S."/>
        </authorList>
    </citation>
    <scope>NUCLEOTIDE SEQUENCE [LARGE SCALE GENOMIC DNA]</scope>
    <source>
        <strain evidence="1 2">ICMP 9829</strain>
    </source>
</reference>
<sequence>MAKLKPANELYAHTVKFGGQMVMAVVITEKKAEVDAWVALLEDITALLACPGVHHKLLLQRACALHTSQIVNAEEYSADGALAYAIEEQLYLPASAKCRLMQVLVIPMRRKDIALEPRERERYEAIQGNVIVRSTHCEYLGRHANIA</sequence>
<proteinExistence type="predicted"/>
<name>A0A3M5RL33_9PSED</name>